<dbReference type="PROSITE" id="PS51900">
    <property type="entry name" value="CB"/>
    <property type="match status" value="1"/>
</dbReference>
<dbReference type="AlphaFoldDB" id="A0A7D5EX11"/>
<feature type="domain" description="Core-binding (CB)" evidence="6">
    <location>
        <begin position="72"/>
        <end position="151"/>
    </location>
</feature>
<evidence type="ECO:0000256" key="4">
    <source>
        <dbReference type="PROSITE-ProRule" id="PRU01248"/>
    </source>
</evidence>
<evidence type="ECO:0000259" key="6">
    <source>
        <dbReference type="PROSITE" id="PS51900"/>
    </source>
</evidence>
<dbReference type="PANTHER" id="PTHR30349:SF41">
    <property type="entry name" value="INTEGRASE_RECOMBINASE PROTEIN MJ0367-RELATED"/>
    <property type="match status" value="1"/>
</dbReference>
<dbReference type="EMBL" id="CP058316">
    <property type="protein sequence ID" value="QLD10928.1"/>
    <property type="molecule type" value="Genomic_DNA"/>
</dbReference>
<sequence>MARPPLELETWGRIRRTTIDGKPTAFAYYRDADGVTRLMQRQGKTAAESERNLVRALKARLTPASDEITGTSTLSELAQKWIDSRARLAEGSIRTYRNAIKHIDRGLGSVRLQEATVPKLDRFVMAVATSSGHGTAATVHVVLRGMFTLAARHGAVRPNPMADVPKPERPKRTRRAAAPDLEVVRGIRSRFEQWDAGTEPRPENDRRRRLARASTLLDTTDMIIGTGMRTGELLALQWDAVDLATHRVVVRRTIAQDRDERFFVQDFTKTDAGYRELELPTEVVEMLMRRRVASYTEFVFPSAVGTFRHPNNYRTTWRAALAGTPYAGITPKSFRKTVATVIRDELGIEAAKEQLGHEDKKTTEAHYADEVHRGPASALVLSKLFT</sequence>
<dbReference type="RefSeq" id="WP_178010449.1">
    <property type="nucleotide sequence ID" value="NZ_CP058316.1"/>
</dbReference>
<protein>
    <submittedName>
        <fullName evidence="7">Site-specific integrase</fullName>
    </submittedName>
</protein>
<dbReference type="InterPro" id="IPR044068">
    <property type="entry name" value="CB"/>
</dbReference>
<dbReference type="InterPro" id="IPR002104">
    <property type="entry name" value="Integrase_catalytic"/>
</dbReference>
<name>A0A7D5EX11_9MICO</name>
<reference evidence="7 8" key="1">
    <citation type="submission" date="2020-06" db="EMBL/GenBank/DDBJ databases">
        <authorList>
            <person name="Jo H."/>
        </authorList>
    </citation>
    <scope>NUCLEOTIDE SEQUENCE [LARGE SCALE GENOMIC DNA]</scope>
    <source>
        <strain evidence="7 8">I46</strain>
    </source>
</reference>
<organism evidence="7 8">
    <name type="scientific">Microbacterium oleivorans</name>
    <dbReference type="NCBI Taxonomy" id="273677"/>
    <lineage>
        <taxon>Bacteria</taxon>
        <taxon>Bacillati</taxon>
        <taxon>Actinomycetota</taxon>
        <taxon>Actinomycetes</taxon>
        <taxon>Micrococcales</taxon>
        <taxon>Microbacteriaceae</taxon>
        <taxon>Microbacterium</taxon>
    </lineage>
</organism>
<dbReference type="PROSITE" id="PS51898">
    <property type="entry name" value="TYR_RECOMBINASE"/>
    <property type="match status" value="1"/>
</dbReference>
<keyword evidence="3" id="KW-0233">DNA recombination</keyword>
<gene>
    <name evidence="7" type="ORF">HW566_03475</name>
</gene>
<dbReference type="SUPFAM" id="SSF56349">
    <property type="entry name" value="DNA breaking-rejoining enzymes"/>
    <property type="match status" value="1"/>
</dbReference>
<evidence type="ECO:0000313" key="7">
    <source>
        <dbReference type="EMBL" id="QLD10928.1"/>
    </source>
</evidence>
<dbReference type="Gene3D" id="1.10.150.130">
    <property type="match status" value="1"/>
</dbReference>
<dbReference type="GO" id="GO:0015074">
    <property type="term" value="P:DNA integration"/>
    <property type="evidence" value="ECO:0007669"/>
    <property type="project" value="InterPro"/>
</dbReference>
<comment type="similarity">
    <text evidence="1">Belongs to the 'phage' integrase family.</text>
</comment>
<dbReference type="InterPro" id="IPR010998">
    <property type="entry name" value="Integrase_recombinase_N"/>
</dbReference>
<dbReference type="CDD" id="cd01189">
    <property type="entry name" value="INT_ICEBs1_C_like"/>
    <property type="match status" value="1"/>
</dbReference>
<evidence type="ECO:0000256" key="3">
    <source>
        <dbReference type="ARBA" id="ARBA00023172"/>
    </source>
</evidence>
<accession>A0A7D5EX11</accession>
<dbReference type="InterPro" id="IPR050090">
    <property type="entry name" value="Tyrosine_recombinase_XerCD"/>
</dbReference>
<dbReference type="Proteomes" id="UP000509638">
    <property type="component" value="Chromosome"/>
</dbReference>
<proteinExistence type="inferred from homology"/>
<evidence type="ECO:0000256" key="2">
    <source>
        <dbReference type="ARBA" id="ARBA00023125"/>
    </source>
</evidence>
<evidence type="ECO:0000256" key="1">
    <source>
        <dbReference type="ARBA" id="ARBA00008857"/>
    </source>
</evidence>
<dbReference type="GO" id="GO:0006310">
    <property type="term" value="P:DNA recombination"/>
    <property type="evidence" value="ECO:0007669"/>
    <property type="project" value="UniProtKB-KW"/>
</dbReference>
<feature type="domain" description="Tyr recombinase" evidence="5">
    <location>
        <begin position="192"/>
        <end position="382"/>
    </location>
</feature>
<dbReference type="InterPro" id="IPR013762">
    <property type="entry name" value="Integrase-like_cat_sf"/>
</dbReference>
<dbReference type="PANTHER" id="PTHR30349">
    <property type="entry name" value="PHAGE INTEGRASE-RELATED"/>
    <property type="match status" value="1"/>
</dbReference>
<evidence type="ECO:0000259" key="5">
    <source>
        <dbReference type="PROSITE" id="PS51898"/>
    </source>
</evidence>
<evidence type="ECO:0000313" key="8">
    <source>
        <dbReference type="Proteomes" id="UP000509638"/>
    </source>
</evidence>
<dbReference type="InterPro" id="IPR011010">
    <property type="entry name" value="DNA_brk_join_enz"/>
</dbReference>
<keyword evidence="2 4" id="KW-0238">DNA-binding</keyword>
<dbReference type="GO" id="GO:0003677">
    <property type="term" value="F:DNA binding"/>
    <property type="evidence" value="ECO:0007669"/>
    <property type="project" value="UniProtKB-UniRule"/>
</dbReference>
<dbReference type="Pfam" id="PF00589">
    <property type="entry name" value="Phage_integrase"/>
    <property type="match status" value="1"/>
</dbReference>
<dbReference type="Gene3D" id="1.10.443.10">
    <property type="entry name" value="Intergrase catalytic core"/>
    <property type="match status" value="1"/>
</dbReference>